<feature type="compositionally biased region" description="Basic residues" evidence="1">
    <location>
        <begin position="160"/>
        <end position="171"/>
    </location>
</feature>
<dbReference type="InterPro" id="IPR020981">
    <property type="entry name" value="Csm1/Pcs1_C"/>
</dbReference>
<gene>
    <name evidence="3" type="ORF">PV06_01441</name>
</gene>
<feature type="region of interest" description="Disordered" evidence="1">
    <location>
        <begin position="1"/>
        <end position="229"/>
    </location>
</feature>
<dbReference type="FunFam" id="3.90.1150.80:FF:000001">
    <property type="entry name" value="Chromosome segregation protein (Pcs1)"/>
    <property type="match status" value="1"/>
</dbReference>
<dbReference type="GO" id="GO:1990644">
    <property type="term" value="F:microtubule site clamp"/>
    <property type="evidence" value="ECO:0007669"/>
    <property type="project" value="TreeGrafter"/>
</dbReference>
<dbReference type="RefSeq" id="XP_016269098.1">
    <property type="nucleotide sequence ID" value="XM_016402045.1"/>
</dbReference>
<reference evidence="3 4" key="1">
    <citation type="submission" date="2015-01" db="EMBL/GenBank/DDBJ databases">
        <title>The Genome Sequence of Exophiala oligosperma CBS72588.</title>
        <authorList>
            <consortium name="The Broad Institute Genomics Platform"/>
            <person name="Cuomo C."/>
            <person name="de Hoog S."/>
            <person name="Gorbushina A."/>
            <person name="Stielow B."/>
            <person name="Teixiera M."/>
            <person name="Abouelleil A."/>
            <person name="Chapman S.B."/>
            <person name="Priest M."/>
            <person name="Young S.K."/>
            <person name="Wortman J."/>
            <person name="Nusbaum C."/>
            <person name="Birren B."/>
        </authorList>
    </citation>
    <scope>NUCLEOTIDE SEQUENCE [LARGE SCALE GENOMIC DNA]</scope>
    <source>
        <strain evidence="3 4">CBS 72588</strain>
    </source>
</reference>
<evidence type="ECO:0000313" key="3">
    <source>
        <dbReference type="EMBL" id="KIW48882.1"/>
    </source>
</evidence>
<dbReference type="Pfam" id="PF12539">
    <property type="entry name" value="Csm1"/>
    <property type="match status" value="1"/>
</dbReference>
<dbReference type="GO" id="GO:0005730">
    <property type="term" value="C:nucleolus"/>
    <property type="evidence" value="ECO:0007669"/>
    <property type="project" value="TreeGrafter"/>
</dbReference>
<dbReference type="HOGENOM" id="CLU_029214_3_0_1"/>
<dbReference type="InterPro" id="IPR040349">
    <property type="entry name" value="Csm1/Pcs1"/>
</dbReference>
<evidence type="ECO:0000256" key="1">
    <source>
        <dbReference type="SAM" id="MobiDB-lite"/>
    </source>
</evidence>
<dbReference type="Gene3D" id="3.90.1150.80">
    <property type="match status" value="1"/>
</dbReference>
<dbReference type="GO" id="GO:0072686">
    <property type="term" value="C:mitotic spindle"/>
    <property type="evidence" value="ECO:0007669"/>
    <property type="project" value="TreeGrafter"/>
</dbReference>
<dbReference type="GeneID" id="27353515"/>
<sequence>MKAIADLLDSDIEESVVFADDRSDVSSEGEEDATNSAQAKKRRKRHRVTMPAKKIKPNEQPSATTQSKKATSKRKNLAQRKAAGEGVNQPGDGDAHDSDTEQRAPEPTQKKPGGAVQAKTKTKKQTRVVQEQSGTHKNSTKTEPSGKEAHAEDEAEAPRPSKKATGARKLKVLKENIAPVVESREDTLEEIEESELLPPEPTRPQPAARNLPRTRQEPVYQRRTGGTAATESFRRELGDITRQLENSELRYRNLKELGITEAMGKMEALRREHDVTVQTSNDVINSLKRSLAAQPRLDQEVQKLRTELQSRVDEVSGMQHEITALNNSLSTAMNEVKALQAKLAATRAPSVEATSSKASGSAMKGKSHGSAAMGNSEAAQAAQYAQMKEDLYSDLTGLIIRSVKKADSGDTFDCIQTGQNGTLHFKLFVPQEGVRGANFEEPDILYTPLLDGNRDRDMIEIMPSYLTEVITFSRQNAAKFYGRVVDTLTKRRPDD</sequence>
<organism evidence="3 4">
    <name type="scientific">Exophiala oligosperma</name>
    <dbReference type="NCBI Taxonomy" id="215243"/>
    <lineage>
        <taxon>Eukaryota</taxon>
        <taxon>Fungi</taxon>
        <taxon>Dikarya</taxon>
        <taxon>Ascomycota</taxon>
        <taxon>Pezizomycotina</taxon>
        <taxon>Eurotiomycetes</taxon>
        <taxon>Chaetothyriomycetidae</taxon>
        <taxon>Chaetothyriales</taxon>
        <taxon>Herpotrichiellaceae</taxon>
        <taxon>Exophiala</taxon>
    </lineage>
</organism>
<feature type="compositionally biased region" description="Basic and acidic residues" evidence="1">
    <location>
        <begin position="93"/>
        <end position="104"/>
    </location>
</feature>
<feature type="compositionally biased region" description="Basic residues" evidence="1">
    <location>
        <begin position="39"/>
        <end position="48"/>
    </location>
</feature>
<dbReference type="PANTHER" id="PTHR28006:SF1">
    <property type="entry name" value="MONOPOLIN COMPLEX SUBUNIT CSM1"/>
    <property type="match status" value="1"/>
</dbReference>
<dbReference type="GO" id="GO:0034506">
    <property type="term" value="C:chromosome, centromeric core domain"/>
    <property type="evidence" value="ECO:0007669"/>
    <property type="project" value="TreeGrafter"/>
</dbReference>
<evidence type="ECO:0000313" key="4">
    <source>
        <dbReference type="Proteomes" id="UP000053342"/>
    </source>
</evidence>
<feature type="compositionally biased region" description="Polar residues" evidence="1">
    <location>
        <begin position="59"/>
        <end position="69"/>
    </location>
</feature>
<dbReference type="GO" id="GO:0045144">
    <property type="term" value="P:meiotic sister chromatid segregation"/>
    <property type="evidence" value="ECO:0007669"/>
    <property type="project" value="TreeGrafter"/>
</dbReference>
<evidence type="ECO:0000259" key="2">
    <source>
        <dbReference type="Pfam" id="PF12539"/>
    </source>
</evidence>
<dbReference type="GO" id="GO:0033551">
    <property type="term" value="C:monopolin complex"/>
    <property type="evidence" value="ECO:0007669"/>
    <property type="project" value="InterPro"/>
</dbReference>
<feature type="domain" description="Monopolin complex subunit Csm1/Pcs1 C-terminal" evidence="2">
    <location>
        <begin position="386"/>
        <end position="475"/>
    </location>
</feature>
<keyword evidence="4" id="KW-1185">Reference proteome</keyword>
<feature type="compositionally biased region" description="Basic and acidic residues" evidence="1">
    <location>
        <begin position="144"/>
        <end position="159"/>
    </location>
</feature>
<feature type="region of interest" description="Disordered" evidence="1">
    <location>
        <begin position="347"/>
        <end position="374"/>
    </location>
</feature>
<dbReference type="EMBL" id="KN847332">
    <property type="protein sequence ID" value="KIW48882.1"/>
    <property type="molecule type" value="Genomic_DNA"/>
</dbReference>
<dbReference type="CDD" id="cd23787">
    <property type="entry name" value="RWD_CSM1"/>
    <property type="match status" value="1"/>
</dbReference>
<feature type="compositionally biased region" description="Polar residues" evidence="1">
    <location>
        <begin position="131"/>
        <end position="143"/>
    </location>
</feature>
<name>A0A0D2CG57_9EURO</name>
<accession>A0A0D2CG57</accession>
<dbReference type="OrthoDB" id="2431049at2759"/>
<dbReference type="PANTHER" id="PTHR28006">
    <property type="entry name" value="MONOPOLIN COMPLEX SUBUNIT CSM1"/>
    <property type="match status" value="1"/>
</dbReference>
<proteinExistence type="predicted"/>
<dbReference type="Proteomes" id="UP000053342">
    <property type="component" value="Unassembled WGS sequence"/>
</dbReference>
<dbReference type="InterPro" id="IPR038608">
    <property type="entry name" value="Csm1/Pcs1_C_sf"/>
</dbReference>
<dbReference type="AlphaFoldDB" id="A0A0D2CG57"/>
<feature type="compositionally biased region" description="Low complexity" evidence="1">
    <location>
        <begin position="353"/>
        <end position="372"/>
    </location>
</feature>
<dbReference type="VEuPathDB" id="FungiDB:PV06_01441"/>
<protein>
    <recommendedName>
        <fullName evidence="2">Monopolin complex subunit Csm1/Pcs1 C-terminal domain-containing protein</fullName>
    </recommendedName>
</protein>
<dbReference type="GO" id="GO:0051315">
    <property type="term" value="P:attachment of mitotic spindle microtubules to kinetochore"/>
    <property type="evidence" value="ECO:0007669"/>
    <property type="project" value="TreeGrafter"/>
</dbReference>
<dbReference type="STRING" id="215243.A0A0D2CG57"/>